<sequence>MTERFNKTVVEMIRKYIDGGYEHWEEVLGPMASAYRNSSPYFLIMAKDPNMVIDRFLIPETELITPQDYKSQTMKRLREGFALARQNLLDARVRQKIQYDKRAKENNFQLGDRVLLDVRVTKPIQNFLRVHSNGTVAIRSYNGARTQLTHVNRLKALTECMVWRDEECVDFEDLRTIGFRVTRPDDESNNNRSDEEPEEESDEDETENFDFENENGLITTSPETGQQPGTFGYGNPFLEIEVPNEIWYDPGKIRNEETNNAQKEIEIQVQSNGTQREKRSRVATRLLKKFRDFDMRT</sequence>
<name>A0AAD5PLG6_9CRUS</name>
<gene>
    <name evidence="2" type="ORF">GHT06_005369</name>
</gene>
<dbReference type="EMBL" id="WJBH02000099">
    <property type="protein sequence ID" value="KAI9550712.1"/>
    <property type="molecule type" value="Genomic_DNA"/>
</dbReference>
<feature type="compositionally biased region" description="Acidic residues" evidence="1">
    <location>
        <begin position="195"/>
        <end position="209"/>
    </location>
</feature>
<protein>
    <submittedName>
        <fullName evidence="2">Uncharacterized protein</fullName>
    </submittedName>
</protein>
<dbReference type="AlphaFoldDB" id="A0AAD5PLG6"/>
<dbReference type="Proteomes" id="UP000820818">
    <property type="component" value="Unassembled WGS sequence"/>
</dbReference>
<evidence type="ECO:0000256" key="1">
    <source>
        <dbReference type="SAM" id="MobiDB-lite"/>
    </source>
</evidence>
<accession>A0AAD5PLG6</accession>
<keyword evidence="3" id="KW-1185">Reference proteome</keyword>
<evidence type="ECO:0000313" key="3">
    <source>
        <dbReference type="Proteomes" id="UP000820818"/>
    </source>
</evidence>
<feature type="region of interest" description="Disordered" evidence="1">
    <location>
        <begin position="182"/>
        <end position="209"/>
    </location>
</feature>
<proteinExistence type="predicted"/>
<dbReference type="InterPro" id="IPR036397">
    <property type="entry name" value="RNaseH_sf"/>
</dbReference>
<comment type="caution">
    <text evidence="2">The sequence shown here is derived from an EMBL/GenBank/DDBJ whole genome shotgun (WGS) entry which is preliminary data.</text>
</comment>
<dbReference type="Gene3D" id="3.30.420.10">
    <property type="entry name" value="Ribonuclease H-like superfamily/Ribonuclease H"/>
    <property type="match status" value="1"/>
</dbReference>
<organism evidence="2 3">
    <name type="scientific">Daphnia sinensis</name>
    <dbReference type="NCBI Taxonomy" id="1820382"/>
    <lineage>
        <taxon>Eukaryota</taxon>
        <taxon>Metazoa</taxon>
        <taxon>Ecdysozoa</taxon>
        <taxon>Arthropoda</taxon>
        <taxon>Crustacea</taxon>
        <taxon>Branchiopoda</taxon>
        <taxon>Diplostraca</taxon>
        <taxon>Cladocera</taxon>
        <taxon>Anomopoda</taxon>
        <taxon>Daphniidae</taxon>
        <taxon>Daphnia</taxon>
        <taxon>Daphnia similis group</taxon>
    </lineage>
</organism>
<reference evidence="2" key="1">
    <citation type="submission" date="2022-05" db="EMBL/GenBank/DDBJ databases">
        <title>A multi-omics perspective on studying reproductive biology in Daphnia sinensis.</title>
        <authorList>
            <person name="Jia J."/>
        </authorList>
    </citation>
    <scope>NUCLEOTIDE SEQUENCE</scope>
    <source>
        <strain evidence="2">WSL</strain>
    </source>
</reference>
<evidence type="ECO:0000313" key="2">
    <source>
        <dbReference type="EMBL" id="KAI9550712.1"/>
    </source>
</evidence>
<dbReference type="GO" id="GO:0003676">
    <property type="term" value="F:nucleic acid binding"/>
    <property type="evidence" value="ECO:0007669"/>
    <property type="project" value="InterPro"/>
</dbReference>